<evidence type="ECO:0000313" key="5">
    <source>
        <dbReference type="EMBL" id="KAB8336963.1"/>
    </source>
</evidence>
<keyword evidence="6" id="KW-1185">Reference proteome</keyword>
<evidence type="ECO:0000256" key="1">
    <source>
        <dbReference type="ARBA" id="ARBA00004123"/>
    </source>
</evidence>
<dbReference type="GO" id="GO:0008270">
    <property type="term" value="F:zinc ion binding"/>
    <property type="evidence" value="ECO:0007669"/>
    <property type="project" value="InterPro"/>
</dbReference>
<organism evidence="5 6">
    <name type="scientific">Carpinus fangiana</name>
    <dbReference type="NCBI Taxonomy" id="176857"/>
    <lineage>
        <taxon>Eukaryota</taxon>
        <taxon>Viridiplantae</taxon>
        <taxon>Streptophyta</taxon>
        <taxon>Embryophyta</taxon>
        <taxon>Tracheophyta</taxon>
        <taxon>Spermatophyta</taxon>
        <taxon>Magnoliopsida</taxon>
        <taxon>eudicotyledons</taxon>
        <taxon>Gunneridae</taxon>
        <taxon>Pentapetalae</taxon>
        <taxon>rosids</taxon>
        <taxon>fabids</taxon>
        <taxon>Fagales</taxon>
        <taxon>Betulaceae</taxon>
        <taxon>Carpinus</taxon>
    </lineage>
</organism>
<dbReference type="GO" id="GO:0005634">
    <property type="term" value="C:nucleus"/>
    <property type="evidence" value="ECO:0007669"/>
    <property type="project" value="UniProtKB-SubCell"/>
</dbReference>
<dbReference type="Pfam" id="PF11951">
    <property type="entry name" value="Fungal_trans_2"/>
    <property type="match status" value="1"/>
</dbReference>
<dbReference type="PROSITE" id="PS00463">
    <property type="entry name" value="ZN2_CY6_FUNGAL_1"/>
    <property type="match status" value="1"/>
</dbReference>
<dbReference type="PROSITE" id="PS50048">
    <property type="entry name" value="ZN2_CY6_FUNGAL_2"/>
    <property type="match status" value="1"/>
</dbReference>
<dbReference type="InterPro" id="IPR001138">
    <property type="entry name" value="Zn2Cys6_DnaBD"/>
</dbReference>
<dbReference type="OrthoDB" id="5294180at2759"/>
<name>A0A5N6KP79_9ROSI</name>
<feature type="compositionally biased region" description="Polar residues" evidence="3">
    <location>
        <begin position="98"/>
        <end position="111"/>
    </location>
</feature>
<evidence type="ECO:0000259" key="4">
    <source>
        <dbReference type="PROSITE" id="PS50048"/>
    </source>
</evidence>
<dbReference type="SUPFAM" id="SSF57701">
    <property type="entry name" value="Zn2/Cys6 DNA-binding domain"/>
    <property type="match status" value="1"/>
</dbReference>
<dbReference type="PANTHER" id="PTHR37534">
    <property type="entry name" value="TRANSCRIPTIONAL ACTIVATOR PROTEIN UGA3"/>
    <property type="match status" value="1"/>
</dbReference>
<dbReference type="Pfam" id="PF00172">
    <property type="entry name" value="Zn_clus"/>
    <property type="match status" value="1"/>
</dbReference>
<dbReference type="InterPro" id="IPR036864">
    <property type="entry name" value="Zn2-C6_fun-type_DNA-bd_sf"/>
</dbReference>
<sequence length="650" mass="72751">MADSKITKKSAASNTPHTRSRSGCHTCRLRRKKCDESKPICRACKHLGIECDYKRPSWWSHPERRKQQKDLIKDLIKRTQQQKPTPKPGHSHGLIATSPPSLSNSAPTEPSSDFPRTRAASLDSTFSPHFSLHTPQDFFTSPNLAQPQWTPMSHHFGQMSPYDVDIKTERQMFVNDIPTRKDSTMSSFSAYPTPLIGSTPIGENWIHEEHQEHFETHFEQTFTTEQSPLGLNIFDFAHPPLSPQHKTVIEVEECDKYLLEHFLENVADLIFPVFDKSQFGSVRSDIILPSLETNKCYQHCCLSIAAMHLKATGQAQDAKRVDEDIMRHRFETVSQLCQAFNSEGPERAGMLEATLSLIFFQASVASPDDGLLDIPWYQHFQGAVSLIDELGLVHAPFGAPGTAPLLRSFNMTLASWIDIVGATMTGRVPTFADLYRERVEANISSGLAELMGCDDRVMYLISEIACLDALKSQGMDEVMLCKHIEALGHNLTLTEQPLNETSDIYSPSGATRPKELSQTITAVYRVAARIYLCSLVPGFDKSQEAIVVLVDLVTDLISSMPAGAESFDRSLVWPLLVTGSVSVEYSSFRKLFAERVEQLGILGTFGSVGRIRELLADLWAVNDDMAAKGELQSVHWRDVMHQKGWDFLLI</sequence>
<dbReference type="AlphaFoldDB" id="A0A5N6KP79"/>
<evidence type="ECO:0000256" key="2">
    <source>
        <dbReference type="ARBA" id="ARBA00023242"/>
    </source>
</evidence>
<dbReference type="Proteomes" id="UP000327013">
    <property type="component" value="Unassembled WGS sequence"/>
</dbReference>
<dbReference type="SMART" id="SM00066">
    <property type="entry name" value="GAL4"/>
    <property type="match status" value="1"/>
</dbReference>
<feature type="region of interest" description="Disordered" evidence="3">
    <location>
        <begin position="1"/>
        <end position="25"/>
    </location>
</feature>
<feature type="region of interest" description="Disordered" evidence="3">
    <location>
        <begin position="78"/>
        <end position="119"/>
    </location>
</feature>
<dbReference type="Gene3D" id="4.10.240.10">
    <property type="entry name" value="Zn(2)-C6 fungal-type DNA-binding domain"/>
    <property type="match status" value="1"/>
</dbReference>
<gene>
    <name evidence="5" type="ORF">FH972_021267</name>
</gene>
<protein>
    <recommendedName>
        <fullName evidence="4">Zn(2)-C6 fungal-type domain-containing protein</fullName>
    </recommendedName>
</protein>
<keyword evidence="2" id="KW-0539">Nucleus</keyword>
<dbReference type="PANTHER" id="PTHR37534:SF12">
    <property type="entry name" value="ZN(2)-C6 FUNGAL-TYPE DOMAIN-CONTAINING PROTEIN"/>
    <property type="match status" value="1"/>
</dbReference>
<reference evidence="5 6" key="1">
    <citation type="submission" date="2019-06" db="EMBL/GenBank/DDBJ databases">
        <title>A chromosomal-level reference genome of Carpinus fangiana (Coryloideae, Betulaceae).</title>
        <authorList>
            <person name="Yang X."/>
            <person name="Wang Z."/>
            <person name="Zhang L."/>
            <person name="Hao G."/>
            <person name="Liu J."/>
            <person name="Yang Y."/>
        </authorList>
    </citation>
    <scope>NUCLEOTIDE SEQUENCE [LARGE SCALE GENOMIC DNA]</scope>
    <source>
        <strain evidence="5">Cfa_2016G</strain>
        <tissue evidence="5">Leaf</tissue>
    </source>
</reference>
<feature type="domain" description="Zn(2)-C6 fungal-type" evidence="4">
    <location>
        <begin position="23"/>
        <end position="53"/>
    </location>
</feature>
<accession>A0A5N6KP79</accession>
<dbReference type="GO" id="GO:0000981">
    <property type="term" value="F:DNA-binding transcription factor activity, RNA polymerase II-specific"/>
    <property type="evidence" value="ECO:0007669"/>
    <property type="project" value="InterPro"/>
</dbReference>
<dbReference type="EMBL" id="VIBQ01000009">
    <property type="protein sequence ID" value="KAB8336963.1"/>
    <property type="molecule type" value="Genomic_DNA"/>
</dbReference>
<evidence type="ECO:0000313" key="6">
    <source>
        <dbReference type="Proteomes" id="UP000327013"/>
    </source>
</evidence>
<dbReference type="CDD" id="cd00067">
    <property type="entry name" value="GAL4"/>
    <property type="match status" value="1"/>
</dbReference>
<evidence type="ECO:0000256" key="3">
    <source>
        <dbReference type="SAM" id="MobiDB-lite"/>
    </source>
</evidence>
<proteinExistence type="predicted"/>
<dbReference type="InterPro" id="IPR021858">
    <property type="entry name" value="Fun_TF"/>
</dbReference>
<comment type="subcellular location">
    <subcellularLocation>
        <location evidence="1">Nucleus</location>
    </subcellularLocation>
</comment>
<comment type="caution">
    <text evidence="5">The sequence shown here is derived from an EMBL/GenBank/DDBJ whole genome shotgun (WGS) entry which is preliminary data.</text>
</comment>